<evidence type="ECO:0000313" key="4">
    <source>
        <dbReference type="EMBL" id="PSN62450.1"/>
    </source>
</evidence>
<dbReference type="Pfam" id="PF25009">
    <property type="entry name" value="DUF7785"/>
    <property type="match status" value="1"/>
</dbReference>
<feature type="region of interest" description="Disordered" evidence="1">
    <location>
        <begin position="603"/>
        <end position="905"/>
    </location>
</feature>
<gene>
    <name evidence="4" type="ORF">BS50DRAFT_624315</name>
</gene>
<dbReference type="OrthoDB" id="5354458at2759"/>
<feature type="region of interest" description="Disordered" evidence="1">
    <location>
        <begin position="1"/>
        <end position="50"/>
    </location>
</feature>
<feature type="domain" description="DUF7877" evidence="3">
    <location>
        <begin position="54"/>
        <end position="167"/>
    </location>
</feature>
<feature type="region of interest" description="Disordered" evidence="1">
    <location>
        <begin position="174"/>
        <end position="210"/>
    </location>
</feature>
<feature type="compositionally biased region" description="Polar residues" evidence="1">
    <location>
        <begin position="814"/>
        <end position="825"/>
    </location>
</feature>
<keyword evidence="5" id="KW-1185">Reference proteome</keyword>
<feature type="compositionally biased region" description="Polar residues" evidence="1">
    <location>
        <begin position="757"/>
        <end position="767"/>
    </location>
</feature>
<feature type="compositionally biased region" description="Polar residues" evidence="1">
    <location>
        <begin position="614"/>
        <end position="626"/>
    </location>
</feature>
<dbReference type="Pfam" id="PF25289">
    <property type="entry name" value="DUF7877"/>
    <property type="match status" value="1"/>
</dbReference>
<feature type="compositionally biased region" description="Low complexity" evidence="1">
    <location>
        <begin position="854"/>
        <end position="866"/>
    </location>
</feature>
<dbReference type="STRING" id="1448308.A0A2T2NAP8"/>
<feature type="compositionally biased region" description="Polar residues" evidence="1">
    <location>
        <begin position="867"/>
        <end position="877"/>
    </location>
</feature>
<dbReference type="InterPro" id="IPR057199">
    <property type="entry name" value="DUF7877"/>
</dbReference>
<dbReference type="Proteomes" id="UP000240883">
    <property type="component" value="Unassembled WGS sequence"/>
</dbReference>
<accession>A0A2T2NAP8</accession>
<feature type="compositionally biased region" description="Polar residues" evidence="1">
    <location>
        <begin position="668"/>
        <end position="711"/>
    </location>
</feature>
<feature type="region of interest" description="Disordered" evidence="1">
    <location>
        <begin position="86"/>
        <end position="105"/>
    </location>
</feature>
<evidence type="ECO:0000256" key="1">
    <source>
        <dbReference type="SAM" id="MobiDB-lite"/>
    </source>
</evidence>
<feature type="region of interest" description="Disordered" evidence="1">
    <location>
        <begin position="350"/>
        <end position="378"/>
    </location>
</feature>
<evidence type="ECO:0000259" key="2">
    <source>
        <dbReference type="Pfam" id="PF25009"/>
    </source>
</evidence>
<sequence length="905" mass="97106">MAAANGTLTPPSLPPAPASPSLAKRKRSETDAIVSNGASTAAATKTADDASHSLQSVLEAVLSVLKSYDTDPSILTHPITSCIARASSGESDSKRAKLTPPDGPTTIADLVNESAYDSLLAFEKDTETASSEILASIGGGERASVQLSLEETRLQSKVLAFQKILRSLVSREQARREHIYGKKQPKQDITDEGADGEEKQEKAREEGPEPRTVLTLYGTAQGPKQLFSSLQAPQRIPPNDEGASSGMDLSVKINLPLRESTLPNMLSTTQVYPLPEEEGDKKKSRTLGEVFPIPSHLPQLSPPKLAKPTTGKGNTITFAPPEIPKPSRKSSHSYANQNLSTGYWLGYGGVDMPKDPTSPTAKQKSRQRALSMGEGQQPPSEATLVAIQQAKEDALFRSAYSSFAPTRDDATAIIPEETKNRVWWQKVGEKRFNDLFPIDPALLGETEGQDAEDAAAEDEEFKEAVENFTPIELDPILVSSEKSELERDTEEVLQEISELLETLASHQRIRNSSLATNPRTPVIQNSSLASLAGSPATPSTEEIDIYQMLKSQLTLLISQLPPYAVAKLNGDQLEELNISRTILIENRDYSGVLEEDQFSRAAKAPTMPVGAGTPSLQRMASGSSAHSHYPAATPQYARTPSIHQPSARPGQPPQSYYPQQQALHRSPSVHQFQRSSSSQGPAYPASTPSYANNTPRQSFPATQAYGQQTPRPSYGQAAPGQYYGQRSSQPSNYGGAASSQFFQSTPQPQAHGRYPPQAQNGFFQRSQPVAPMHNYGAAQSPHARTASPLKANPPASQAGFGGHAGYGTPVSGGQLRSTYYGPSQYGTPQTPNAAAGAAPPGGYPNHQQMMLERQQAAQSQARLAAQNNFNNRQGSGTPQPPPNGQYGGQQSNQASSQPSNGAMVT</sequence>
<evidence type="ECO:0000259" key="3">
    <source>
        <dbReference type="Pfam" id="PF25289"/>
    </source>
</evidence>
<evidence type="ECO:0000313" key="5">
    <source>
        <dbReference type="Proteomes" id="UP000240883"/>
    </source>
</evidence>
<feature type="compositionally biased region" description="Low complexity" evidence="1">
    <location>
        <begin position="736"/>
        <end position="750"/>
    </location>
</feature>
<feature type="domain" description="DUF7785" evidence="2">
    <location>
        <begin position="486"/>
        <end position="584"/>
    </location>
</feature>
<feature type="compositionally biased region" description="Basic and acidic residues" evidence="1">
    <location>
        <begin position="174"/>
        <end position="189"/>
    </location>
</feature>
<dbReference type="AlphaFoldDB" id="A0A2T2NAP8"/>
<reference evidence="4 5" key="1">
    <citation type="journal article" date="2018" name="Front. Microbiol.">
        <title>Genome-Wide Analysis of Corynespora cassiicola Leaf Fall Disease Putative Effectors.</title>
        <authorList>
            <person name="Lopez D."/>
            <person name="Ribeiro S."/>
            <person name="Label P."/>
            <person name="Fumanal B."/>
            <person name="Venisse J.S."/>
            <person name="Kohler A."/>
            <person name="de Oliveira R.R."/>
            <person name="Labutti K."/>
            <person name="Lipzen A."/>
            <person name="Lail K."/>
            <person name="Bauer D."/>
            <person name="Ohm R.A."/>
            <person name="Barry K.W."/>
            <person name="Spatafora J."/>
            <person name="Grigoriev I.V."/>
            <person name="Martin F.M."/>
            <person name="Pujade-Renaud V."/>
        </authorList>
    </citation>
    <scope>NUCLEOTIDE SEQUENCE [LARGE SCALE GENOMIC DNA]</scope>
    <source>
        <strain evidence="4 5">Philippines</strain>
    </source>
</reference>
<dbReference type="EMBL" id="KZ678141">
    <property type="protein sequence ID" value="PSN62450.1"/>
    <property type="molecule type" value="Genomic_DNA"/>
</dbReference>
<feature type="compositionally biased region" description="Basic and acidic residues" evidence="1">
    <location>
        <begin position="196"/>
        <end position="209"/>
    </location>
</feature>
<dbReference type="InterPro" id="IPR056687">
    <property type="entry name" value="DUF7785"/>
</dbReference>
<name>A0A2T2NAP8_CORCC</name>
<protein>
    <submittedName>
        <fullName evidence="4">Uncharacterized protein</fullName>
    </submittedName>
</protein>
<feature type="compositionally biased region" description="Low complexity" evidence="1">
    <location>
        <begin position="826"/>
        <end position="845"/>
    </location>
</feature>
<proteinExistence type="predicted"/>
<organism evidence="4 5">
    <name type="scientific">Corynespora cassiicola Philippines</name>
    <dbReference type="NCBI Taxonomy" id="1448308"/>
    <lineage>
        <taxon>Eukaryota</taxon>
        <taxon>Fungi</taxon>
        <taxon>Dikarya</taxon>
        <taxon>Ascomycota</taxon>
        <taxon>Pezizomycotina</taxon>
        <taxon>Dothideomycetes</taxon>
        <taxon>Pleosporomycetidae</taxon>
        <taxon>Pleosporales</taxon>
        <taxon>Corynesporascaceae</taxon>
        <taxon>Corynespora</taxon>
    </lineage>
</organism>
<feature type="compositionally biased region" description="Low complexity" evidence="1">
    <location>
        <begin position="888"/>
        <end position="905"/>
    </location>
</feature>